<keyword evidence="2 5" id="KW-0812">Transmembrane</keyword>
<evidence type="ECO:0000256" key="5">
    <source>
        <dbReference type="SAM" id="Phobius"/>
    </source>
</evidence>
<keyword evidence="3 5" id="KW-1133">Transmembrane helix</keyword>
<evidence type="ECO:0000256" key="3">
    <source>
        <dbReference type="ARBA" id="ARBA00022989"/>
    </source>
</evidence>
<dbReference type="SMART" id="SM01417">
    <property type="entry name" value="Solute_trans_a"/>
    <property type="match status" value="1"/>
</dbReference>
<proteinExistence type="predicted"/>
<feature type="transmembrane region" description="Helical" evidence="5">
    <location>
        <begin position="64"/>
        <end position="87"/>
    </location>
</feature>
<gene>
    <name evidence="7" type="primary">LOC100376858</name>
</gene>
<comment type="subcellular location">
    <subcellularLocation>
        <location evidence="1">Membrane</location>
        <topology evidence="1">Multi-pass membrane protein</topology>
    </subcellularLocation>
</comment>
<evidence type="ECO:0000256" key="2">
    <source>
        <dbReference type="ARBA" id="ARBA00022692"/>
    </source>
</evidence>
<dbReference type="Proteomes" id="UP000694865">
    <property type="component" value="Unplaced"/>
</dbReference>
<evidence type="ECO:0000313" key="6">
    <source>
        <dbReference type="Proteomes" id="UP000694865"/>
    </source>
</evidence>
<feature type="transmembrane region" description="Helical" evidence="5">
    <location>
        <begin position="269"/>
        <end position="293"/>
    </location>
</feature>
<evidence type="ECO:0000313" key="7">
    <source>
        <dbReference type="RefSeq" id="XP_002731576.1"/>
    </source>
</evidence>
<dbReference type="RefSeq" id="XP_002731576.1">
    <property type="nucleotide sequence ID" value="XM_002731530.1"/>
</dbReference>
<keyword evidence="4 5" id="KW-0472">Membrane</keyword>
<dbReference type="GeneID" id="100376858"/>
<feature type="transmembrane region" description="Helical" evidence="5">
    <location>
        <begin position="126"/>
        <end position="148"/>
    </location>
</feature>
<name>A0ABM0GK16_SACKO</name>
<feature type="transmembrane region" description="Helical" evidence="5">
    <location>
        <begin position="230"/>
        <end position="249"/>
    </location>
</feature>
<evidence type="ECO:0000256" key="4">
    <source>
        <dbReference type="ARBA" id="ARBA00023136"/>
    </source>
</evidence>
<protein>
    <submittedName>
        <fullName evidence="7">Organic solute transporter subunit alpha-like</fullName>
    </submittedName>
</protein>
<keyword evidence="6" id="KW-1185">Reference proteome</keyword>
<dbReference type="Pfam" id="PF03619">
    <property type="entry name" value="Solute_trans_a"/>
    <property type="match status" value="1"/>
</dbReference>
<evidence type="ECO:0000256" key="1">
    <source>
        <dbReference type="ARBA" id="ARBA00004141"/>
    </source>
</evidence>
<reference evidence="7" key="1">
    <citation type="submission" date="2025-08" db="UniProtKB">
        <authorList>
            <consortium name="RefSeq"/>
        </authorList>
    </citation>
    <scope>IDENTIFICATION</scope>
    <source>
        <tissue evidence="7">Testes</tissue>
    </source>
</reference>
<dbReference type="PANTHER" id="PTHR23423">
    <property type="entry name" value="ORGANIC SOLUTE TRANSPORTER-RELATED"/>
    <property type="match status" value="1"/>
</dbReference>
<feature type="transmembrane region" description="Helical" evidence="5">
    <location>
        <begin position="196"/>
        <end position="215"/>
    </location>
</feature>
<feature type="transmembrane region" description="Helical" evidence="5">
    <location>
        <begin position="99"/>
        <end position="120"/>
    </location>
</feature>
<sequence>MANTTIGSATTTLAQPSISSSQEIYNYTRDVSDNKTMEMSDAFFCGEEDPFSKDFLEGLAGWKIAFLVIITLLTVITVALFVEAVRFIQTEIPTKRRRAHVTCVLGVYPVFSVTSLLAVWVPRAHFIASIHASLYFSITLYRFVLLIFDYFGGFEAATLLLAEEEVKISNPPLLCCIPCLPKVKTTATFLLRMKRLAMQVAFIRPLTLFVAAVLWTDGHYTPGKVASNEAYIYLNTISIISTMLAIYALQNIYQAAREPLRGFRIVPKFLDVIYNILMIVEMFILCIAARFFFRTKLGNMRHLISRPSIALEPTTGNNVQMPPEQQEMIRKKSAAGEHDVDVQNANYNTVYDQKAMMFKYALRTTDVVSV</sequence>
<accession>A0ABM0GK16</accession>
<organism evidence="6 7">
    <name type="scientific">Saccoglossus kowalevskii</name>
    <name type="common">Acorn worm</name>
    <dbReference type="NCBI Taxonomy" id="10224"/>
    <lineage>
        <taxon>Eukaryota</taxon>
        <taxon>Metazoa</taxon>
        <taxon>Hemichordata</taxon>
        <taxon>Enteropneusta</taxon>
        <taxon>Harrimaniidae</taxon>
        <taxon>Saccoglossus</taxon>
    </lineage>
</organism>
<dbReference type="InterPro" id="IPR005178">
    <property type="entry name" value="Ostalpha/TMEM184C"/>
</dbReference>